<proteinExistence type="predicted"/>
<accession>A0A327W8C1</accession>
<dbReference type="Pfam" id="PF09346">
    <property type="entry name" value="SMI1_KNR4"/>
    <property type="match status" value="1"/>
</dbReference>
<dbReference type="Gene3D" id="3.40.1580.10">
    <property type="entry name" value="SMI1/KNR4-like"/>
    <property type="match status" value="1"/>
</dbReference>
<dbReference type="RefSeq" id="WP_111591147.1">
    <property type="nucleotide sequence ID" value="NZ_QLMA01000002.1"/>
</dbReference>
<comment type="caution">
    <text evidence="2">The sequence shown here is derived from an EMBL/GenBank/DDBJ whole genome shotgun (WGS) entry which is preliminary data.</text>
</comment>
<evidence type="ECO:0000313" key="3">
    <source>
        <dbReference type="Proteomes" id="UP000249819"/>
    </source>
</evidence>
<dbReference type="Proteomes" id="UP000249819">
    <property type="component" value="Unassembled WGS sequence"/>
</dbReference>
<dbReference type="OrthoDB" id="1190024at2"/>
<gene>
    <name evidence="2" type="ORF">CLV59_102195</name>
</gene>
<protein>
    <recommendedName>
        <fullName evidence="1">Knr4/Smi1-like domain-containing protein</fullName>
    </recommendedName>
</protein>
<dbReference type="SUPFAM" id="SSF160631">
    <property type="entry name" value="SMI1/KNR4-like"/>
    <property type="match status" value="1"/>
</dbReference>
<sequence>MENYIPQVARIKKKLAIMRVRDKEFNVFGAVSHQYKLKPVLTEQELALIEAKTPYPLPAAFKTFLAEIGNGGAGPDHGVWGLYLSGYQDTPAQITRRQEYLPVIFSPDSTPEDWKSAVEHLEATFTAPEIEDQLTVDSCAQIEPETRMMGGLLEIGEVGCGVSNYLVMHGEHQGRVVHNPHYLGKPVFYEQDNFLDWYEEWLDNLLKGEGHIPIRINGTFFSRGKHTAEKILQVYDKAAIVEDKLIILTALFPGSGLSPANIAVLEKIYTHPDERLKWKALALLTMHAYDIARPLLKMEWKQHQEEVLSYIYTLADQHAGDWQEEISMFMKSSSSNWVLREELEGLQ</sequence>
<keyword evidence="3" id="KW-1185">Reference proteome</keyword>
<dbReference type="AlphaFoldDB" id="A0A327W8C1"/>
<evidence type="ECO:0000259" key="1">
    <source>
        <dbReference type="Pfam" id="PF09346"/>
    </source>
</evidence>
<name>A0A327W8C1_9BACT</name>
<evidence type="ECO:0000313" key="2">
    <source>
        <dbReference type="EMBL" id="RAJ85492.1"/>
    </source>
</evidence>
<feature type="domain" description="Knr4/Smi1-like" evidence="1">
    <location>
        <begin position="41"/>
        <end position="199"/>
    </location>
</feature>
<reference evidence="2 3" key="1">
    <citation type="submission" date="2018-06" db="EMBL/GenBank/DDBJ databases">
        <title>Genomic Encyclopedia of Archaeal and Bacterial Type Strains, Phase II (KMG-II): from individual species to whole genera.</title>
        <authorList>
            <person name="Goeker M."/>
        </authorList>
    </citation>
    <scope>NUCLEOTIDE SEQUENCE [LARGE SCALE GENOMIC DNA]</scope>
    <source>
        <strain evidence="2 3">DSM 29821</strain>
    </source>
</reference>
<dbReference type="InterPro" id="IPR018958">
    <property type="entry name" value="Knr4/Smi1-like_dom"/>
</dbReference>
<dbReference type="EMBL" id="QLMA01000002">
    <property type="protein sequence ID" value="RAJ85492.1"/>
    <property type="molecule type" value="Genomic_DNA"/>
</dbReference>
<organism evidence="2 3">
    <name type="scientific">Chitinophaga dinghuensis</name>
    <dbReference type="NCBI Taxonomy" id="1539050"/>
    <lineage>
        <taxon>Bacteria</taxon>
        <taxon>Pseudomonadati</taxon>
        <taxon>Bacteroidota</taxon>
        <taxon>Chitinophagia</taxon>
        <taxon>Chitinophagales</taxon>
        <taxon>Chitinophagaceae</taxon>
        <taxon>Chitinophaga</taxon>
    </lineage>
</organism>
<dbReference type="InterPro" id="IPR037883">
    <property type="entry name" value="Knr4/Smi1-like_sf"/>
</dbReference>